<dbReference type="EMBL" id="BAABAS010000007">
    <property type="protein sequence ID" value="GAA4233705.1"/>
    <property type="molecule type" value="Genomic_DNA"/>
</dbReference>
<sequence length="66" mass="6769">MNTAECALRATGLPLSADEIARLAADHAVLRAKADALSALDLRDDPPVDPVAMSLTTVLSSGGVPR</sequence>
<proteinExistence type="predicted"/>
<organism evidence="1 2">
    <name type="scientific">Actinomadura meridiana</name>
    <dbReference type="NCBI Taxonomy" id="559626"/>
    <lineage>
        <taxon>Bacteria</taxon>
        <taxon>Bacillati</taxon>
        <taxon>Actinomycetota</taxon>
        <taxon>Actinomycetes</taxon>
        <taxon>Streptosporangiales</taxon>
        <taxon>Thermomonosporaceae</taxon>
        <taxon>Actinomadura</taxon>
    </lineage>
</organism>
<accession>A0ABP8C4R9</accession>
<dbReference type="Proteomes" id="UP001501710">
    <property type="component" value="Unassembled WGS sequence"/>
</dbReference>
<evidence type="ECO:0000313" key="2">
    <source>
        <dbReference type="Proteomes" id="UP001501710"/>
    </source>
</evidence>
<evidence type="ECO:0000313" key="1">
    <source>
        <dbReference type="EMBL" id="GAA4233705.1"/>
    </source>
</evidence>
<comment type="caution">
    <text evidence="1">The sequence shown here is derived from an EMBL/GenBank/DDBJ whole genome shotgun (WGS) entry which is preliminary data.</text>
</comment>
<gene>
    <name evidence="1" type="ORF">GCM10022254_36740</name>
</gene>
<keyword evidence="2" id="KW-1185">Reference proteome</keyword>
<reference evidence="2" key="1">
    <citation type="journal article" date="2019" name="Int. J. Syst. Evol. Microbiol.">
        <title>The Global Catalogue of Microorganisms (GCM) 10K type strain sequencing project: providing services to taxonomists for standard genome sequencing and annotation.</title>
        <authorList>
            <consortium name="The Broad Institute Genomics Platform"/>
            <consortium name="The Broad Institute Genome Sequencing Center for Infectious Disease"/>
            <person name="Wu L."/>
            <person name="Ma J."/>
        </authorList>
    </citation>
    <scope>NUCLEOTIDE SEQUENCE [LARGE SCALE GENOMIC DNA]</scope>
    <source>
        <strain evidence="2">JCM 17440</strain>
    </source>
</reference>
<protein>
    <submittedName>
        <fullName evidence="1">Uncharacterized protein</fullName>
    </submittedName>
</protein>
<name>A0ABP8C4R9_9ACTN</name>